<gene>
    <name evidence="2" type="primary">LOC142165388</name>
</gene>
<reference evidence="1" key="1">
    <citation type="journal article" date="2014" name="Nat. Commun.">
        <title>The tobacco genome sequence and its comparison with those of tomato and potato.</title>
        <authorList>
            <person name="Sierro N."/>
            <person name="Battey J.N."/>
            <person name="Ouadi S."/>
            <person name="Bakaher N."/>
            <person name="Bovet L."/>
            <person name="Willig A."/>
            <person name="Goepfert S."/>
            <person name="Peitsch M.C."/>
            <person name="Ivanov N.V."/>
        </authorList>
    </citation>
    <scope>NUCLEOTIDE SEQUENCE [LARGE SCALE GENOMIC DNA]</scope>
</reference>
<dbReference type="RefSeq" id="XP_075080055.1">
    <property type="nucleotide sequence ID" value="XM_075223954.1"/>
</dbReference>
<reference evidence="2" key="2">
    <citation type="submission" date="2025-08" db="UniProtKB">
        <authorList>
            <consortium name="RefSeq"/>
        </authorList>
    </citation>
    <scope>IDENTIFICATION</scope>
    <source>
        <tissue evidence="2">Leaf</tissue>
    </source>
</reference>
<protein>
    <submittedName>
        <fullName evidence="2">Uncharacterized protein LOC142165388</fullName>
    </submittedName>
</protein>
<name>A0AC58S532_TOBAC</name>
<sequence>MDIAWITNSLSKDIENSVICFDTIKDIWVDINERFGTSNGSKYIQLQREISDGSQGSLDIATYFIKLRGLWDELNTTYVGLVCTYGALPKFIEQQKIYQFLSGLNESYSTCKSNILIMPTLPSLSKAYSMLQYDEKQKETSALIPSFQMSLPLSMLIAMLFITTLYCKTTSHIIEKCYKLHGFPPDFKFTKSKRSVACVQSEGPFSEEATGNCSVQCNASSPSFSVLPDSTTHCNTCNSPDINKTYLFWHQRLGHMARYCLTLVDDFTRVTWTHLLSCKNNALSVLKAFISMVKFHFKSTVQSLRSANAYELGSSAEAQQDVFFPEHMFPYHLPPSSTFPSPTFDFTDAPTPTSFVPSPAPVSLSPAPVSLSPAPVSSSLGVFSSPHSSSIHVPPPPVLRRFGRTVNPSIYFNDYVCSYVLPSSSVSLNPKVSTSDLHMLEPQFYQHTASHSTWQEAMLKEFEALEANHTWELSPCLLIRKLSHASGYTRSSRNLMHTTVKCLLFLAVKRHWTIFQLDVNNVFLYGDLHEEVYIRIPHGLQISFSSSSSTSPLVCRLRKSLYGLKQASRQWFSKLSDALLSKGYIANKKDYSLFTKSSSDSLVVLVVVDDILLDGADIAEMTALKQFLDD</sequence>
<evidence type="ECO:0000313" key="1">
    <source>
        <dbReference type="Proteomes" id="UP000790787"/>
    </source>
</evidence>
<organism evidence="1 2">
    <name type="scientific">Nicotiana tabacum</name>
    <name type="common">Common tobacco</name>
    <dbReference type="NCBI Taxonomy" id="4097"/>
    <lineage>
        <taxon>Eukaryota</taxon>
        <taxon>Viridiplantae</taxon>
        <taxon>Streptophyta</taxon>
        <taxon>Embryophyta</taxon>
        <taxon>Tracheophyta</taxon>
        <taxon>Spermatophyta</taxon>
        <taxon>Magnoliopsida</taxon>
        <taxon>eudicotyledons</taxon>
        <taxon>Gunneridae</taxon>
        <taxon>Pentapetalae</taxon>
        <taxon>asterids</taxon>
        <taxon>lamiids</taxon>
        <taxon>Solanales</taxon>
        <taxon>Solanaceae</taxon>
        <taxon>Nicotianoideae</taxon>
        <taxon>Nicotianeae</taxon>
        <taxon>Nicotiana</taxon>
    </lineage>
</organism>
<keyword evidence="1" id="KW-1185">Reference proteome</keyword>
<dbReference type="Proteomes" id="UP000790787">
    <property type="component" value="Chromosome 10"/>
</dbReference>
<accession>A0AC58S532</accession>
<proteinExistence type="predicted"/>
<evidence type="ECO:0000313" key="2">
    <source>
        <dbReference type="RefSeq" id="XP_075080055.1"/>
    </source>
</evidence>